<evidence type="ECO:0000313" key="2">
    <source>
        <dbReference type="Proteomes" id="UP000243217"/>
    </source>
</evidence>
<reference evidence="1 2" key="1">
    <citation type="journal article" date="2014" name="Genome Biol. Evol.">
        <title>The secreted proteins of Achlya hypogyna and Thraustotheca clavata identify the ancestral oomycete secretome and reveal gene acquisitions by horizontal gene transfer.</title>
        <authorList>
            <person name="Misner I."/>
            <person name="Blouin N."/>
            <person name="Leonard G."/>
            <person name="Richards T.A."/>
            <person name="Lane C.E."/>
        </authorList>
    </citation>
    <scope>NUCLEOTIDE SEQUENCE [LARGE SCALE GENOMIC DNA]</scope>
    <source>
        <strain evidence="1 2">ATCC 34112</strain>
    </source>
</reference>
<protein>
    <recommendedName>
        <fullName evidence="3">F-box domain-containing protein</fullName>
    </recommendedName>
</protein>
<proteinExistence type="predicted"/>
<dbReference type="EMBL" id="JNBS01000224">
    <property type="protein sequence ID" value="OQS07624.1"/>
    <property type="molecule type" value="Genomic_DNA"/>
</dbReference>
<dbReference type="Proteomes" id="UP000243217">
    <property type="component" value="Unassembled WGS sequence"/>
</dbReference>
<name>A0A1W0ABF1_9STRA</name>
<keyword evidence="2" id="KW-1185">Reference proteome</keyword>
<dbReference type="PANTHER" id="PTHR13318">
    <property type="entry name" value="PARTNER OF PAIRED, ISOFORM B-RELATED"/>
    <property type="match status" value="1"/>
</dbReference>
<dbReference type="GO" id="GO:0019005">
    <property type="term" value="C:SCF ubiquitin ligase complex"/>
    <property type="evidence" value="ECO:0007669"/>
    <property type="project" value="TreeGrafter"/>
</dbReference>
<sequence length="382" mass="41526">MAVALHSNVFPSSMGPVCTKLKQAKLSQSSLAIVNDDLLNAVTSFLSVEDVLAVGQTSRGMRISIRDHTNYWSNLELMGATTGLLMRLLPFVSAMRCVRILKSSASTEAWIHFAKSTQLLTVINISGSKYVTDDVFELFCERNSSTLMDVSADNCSWISTLSPLLPFAKSLRAMSFNRCRQLLTNDILEVVQNAPNLVSLELKGNPKVSPPAIVTTALAYCPTLKVLTLGGSGRYTKDVNLDFYQAFTQQNQSYPLECLDLSCSNPFGSRSPLADEGLIPLLNLCPNLNSLFIKGHSNLSGVILTVLPPNLVQLDISGCSQITSNLSGIIGLAKLEVLIMYACENITDNIMYTLKQTNPNLIKVDVEACPAVTDAGRMLFSS</sequence>
<evidence type="ECO:0008006" key="3">
    <source>
        <dbReference type="Google" id="ProtNLM"/>
    </source>
</evidence>
<dbReference type="AlphaFoldDB" id="A0A1W0ABF1"/>
<accession>A0A1W0ABF1</accession>
<dbReference type="STRING" id="74557.A0A1W0ABF1"/>
<evidence type="ECO:0000313" key="1">
    <source>
        <dbReference type="EMBL" id="OQS07624.1"/>
    </source>
</evidence>
<dbReference type="Gene3D" id="3.80.10.10">
    <property type="entry name" value="Ribonuclease Inhibitor"/>
    <property type="match status" value="2"/>
</dbReference>
<dbReference type="GO" id="GO:0031146">
    <property type="term" value="P:SCF-dependent proteasomal ubiquitin-dependent protein catabolic process"/>
    <property type="evidence" value="ECO:0007669"/>
    <property type="project" value="TreeGrafter"/>
</dbReference>
<dbReference type="SUPFAM" id="SSF52047">
    <property type="entry name" value="RNI-like"/>
    <property type="match status" value="1"/>
</dbReference>
<gene>
    <name evidence="1" type="ORF">THRCLA_00393</name>
</gene>
<organism evidence="1 2">
    <name type="scientific">Thraustotheca clavata</name>
    <dbReference type="NCBI Taxonomy" id="74557"/>
    <lineage>
        <taxon>Eukaryota</taxon>
        <taxon>Sar</taxon>
        <taxon>Stramenopiles</taxon>
        <taxon>Oomycota</taxon>
        <taxon>Saprolegniomycetes</taxon>
        <taxon>Saprolegniales</taxon>
        <taxon>Achlyaceae</taxon>
        <taxon>Thraustotheca</taxon>
    </lineage>
</organism>
<dbReference type="InterPro" id="IPR032675">
    <property type="entry name" value="LRR_dom_sf"/>
</dbReference>
<dbReference type="OrthoDB" id="10257471at2759"/>
<comment type="caution">
    <text evidence="1">The sequence shown here is derived from an EMBL/GenBank/DDBJ whole genome shotgun (WGS) entry which is preliminary data.</text>
</comment>